<name>M2B3P5_9BACT</name>
<reference evidence="1" key="1">
    <citation type="submission" date="2012-11" db="EMBL/GenBank/DDBJ databases">
        <title>Permanent draft genomes of Rhodopirellula europaea strain SH398 and 6C.</title>
        <authorList>
            <person name="Richter M."/>
            <person name="Richter-Heitmann T."/>
            <person name="Frank C."/>
            <person name="Harder J."/>
            <person name="Glockner F.O."/>
        </authorList>
    </citation>
    <scope>NUCLEOTIDE SEQUENCE</scope>
    <source>
        <strain evidence="1">6C</strain>
    </source>
</reference>
<reference evidence="1" key="2">
    <citation type="journal article" date="2013" name="Mar. Genomics">
        <title>Expression of sulfatases in Rhodopirellula baltica and the diversity of sulfatases in the genus Rhodopirellula.</title>
        <authorList>
            <person name="Wegner C.E."/>
            <person name="Richter-Heitmann T."/>
            <person name="Klindworth A."/>
            <person name="Klockow C."/>
            <person name="Richter M."/>
            <person name="Achstetter T."/>
            <person name="Glockner F.O."/>
            <person name="Harder J."/>
        </authorList>
    </citation>
    <scope>NUCLEOTIDE SEQUENCE [LARGE SCALE GENOMIC DNA]</scope>
    <source>
        <strain evidence="1">6C</strain>
    </source>
</reference>
<keyword evidence="2" id="KW-1185">Reference proteome</keyword>
<sequence>MPTEDSFVRDCFGGEMIALLDVGGEGRYATAMNLNPSAEKTLGLDKGQPIPNRIDGRAEDIPLPDSSVKTIIVERTPLRNESIQELARVATDDATLVFRHPVDEHSDPHARVKEQINGEVDIDQLELDGQLVQQLTIRHVKQAAPPKRYSHR</sequence>
<dbReference type="Proteomes" id="UP000011529">
    <property type="component" value="Unassembled WGS sequence"/>
</dbReference>
<gene>
    <name evidence="1" type="ORF">RE6C_02748</name>
</gene>
<evidence type="ECO:0000313" key="2">
    <source>
        <dbReference type="Proteomes" id="UP000011529"/>
    </source>
</evidence>
<protein>
    <submittedName>
        <fullName evidence="1">Uncharacterized protein</fullName>
    </submittedName>
</protein>
<dbReference type="PATRIC" id="fig|1263867.3.peg.2936"/>
<comment type="caution">
    <text evidence="1">The sequence shown here is derived from an EMBL/GenBank/DDBJ whole genome shotgun (WGS) entry which is preliminary data.</text>
</comment>
<accession>M2B3P5</accession>
<evidence type="ECO:0000313" key="1">
    <source>
        <dbReference type="EMBL" id="EMB16383.1"/>
    </source>
</evidence>
<proteinExistence type="predicted"/>
<dbReference type="RefSeq" id="WP_008657177.1">
    <property type="nucleotide sequence ID" value="NZ_ANMO01000120.1"/>
</dbReference>
<organism evidence="1 2">
    <name type="scientific">Rhodopirellula europaea 6C</name>
    <dbReference type="NCBI Taxonomy" id="1263867"/>
    <lineage>
        <taxon>Bacteria</taxon>
        <taxon>Pseudomonadati</taxon>
        <taxon>Planctomycetota</taxon>
        <taxon>Planctomycetia</taxon>
        <taxon>Pirellulales</taxon>
        <taxon>Pirellulaceae</taxon>
        <taxon>Rhodopirellula</taxon>
    </lineage>
</organism>
<dbReference type="AlphaFoldDB" id="M2B3P5"/>
<dbReference type="EMBL" id="ANMO01000120">
    <property type="protein sequence ID" value="EMB16383.1"/>
    <property type="molecule type" value="Genomic_DNA"/>
</dbReference>